<comment type="caution">
    <text evidence="2">The sequence shown here is derived from an EMBL/GenBank/DDBJ whole genome shotgun (WGS) entry which is preliminary data.</text>
</comment>
<name>A0A2V1MZG3_9LACO</name>
<dbReference type="OrthoDB" id="9803832at2"/>
<keyword evidence="1" id="KW-0812">Transmembrane</keyword>
<reference evidence="2 3" key="1">
    <citation type="journal article" date="2018" name="Int. J. Syst. Evol. Microbiol.">
        <title>Lactobacillus bambusae sp. nov., isolated from a traditional fermented Ma-bamboo shoots of Taiwan.</title>
        <authorList>
            <person name="Wang L.-T."/>
        </authorList>
    </citation>
    <scope>NUCLEOTIDE SEQUENCE [LARGE SCALE GENOMIC DNA]</scope>
    <source>
        <strain evidence="2 3">BS-W1</strain>
    </source>
</reference>
<feature type="transmembrane region" description="Helical" evidence="1">
    <location>
        <begin position="56"/>
        <end position="77"/>
    </location>
</feature>
<proteinExistence type="predicted"/>
<sequence>MVQLRLILVTLVAVEALGIMLFEMFGSQTKAAQRAFGLSADFLAQPEARVAFANQGLYNGFLGVGLLVAEFALVGAASLLMQRVFLIFIIVAAVFGMITVSRQIIWTQGLPAILALLALL</sequence>
<dbReference type="EMBL" id="QCXQ01000002">
    <property type="protein sequence ID" value="PWG00404.1"/>
    <property type="molecule type" value="Genomic_DNA"/>
</dbReference>
<dbReference type="InterPro" id="IPR009732">
    <property type="entry name" value="DUF1304"/>
</dbReference>
<dbReference type="Pfam" id="PF06993">
    <property type="entry name" value="DUF1304"/>
    <property type="match status" value="1"/>
</dbReference>
<evidence type="ECO:0000256" key="1">
    <source>
        <dbReference type="SAM" id="Phobius"/>
    </source>
</evidence>
<keyword evidence="3" id="KW-1185">Reference proteome</keyword>
<evidence type="ECO:0000313" key="2">
    <source>
        <dbReference type="EMBL" id="PWG00404.1"/>
    </source>
</evidence>
<keyword evidence="1" id="KW-1133">Transmembrane helix</keyword>
<dbReference type="PANTHER" id="PTHR38446">
    <property type="entry name" value="BLL0914 PROTEIN"/>
    <property type="match status" value="1"/>
</dbReference>
<dbReference type="RefSeq" id="WP_109250352.1">
    <property type="nucleotide sequence ID" value="NZ_QCXQ01000002.1"/>
</dbReference>
<organism evidence="2 3">
    <name type="scientific">Levilactobacillus bambusae</name>
    <dbReference type="NCBI Taxonomy" id="2024736"/>
    <lineage>
        <taxon>Bacteria</taxon>
        <taxon>Bacillati</taxon>
        <taxon>Bacillota</taxon>
        <taxon>Bacilli</taxon>
        <taxon>Lactobacillales</taxon>
        <taxon>Lactobacillaceae</taxon>
        <taxon>Levilactobacillus</taxon>
    </lineage>
</organism>
<gene>
    <name evidence="2" type="ORF">DCM90_05615</name>
</gene>
<dbReference type="Proteomes" id="UP000245080">
    <property type="component" value="Unassembled WGS sequence"/>
</dbReference>
<dbReference type="AlphaFoldDB" id="A0A2V1MZG3"/>
<dbReference type="PANTHER" id="PTHR38446:SF1">
    <property type="entry name" value="BLL0914 PROTEIN"/>
    <property type="match status" value="1"/>
</dbReference>
<keyword evidence="1" id="KW-0472">Membrane</keyword>
<accession>A0A2V1MZG3</accession>
<evidence type="ECO:0000313" key="3">
    <source>
        <dbReference type="Proteomes" id="UP000245080"/>
    </source>
</evidence>
<feature type="transmembrane region" description="Helical" evidence="1">
    <location>
        <begin position="84"/>
        <end position="105"/>
    </location>
</feature>
<protein>
    <submittedName>
        <fullName evidence="2">DUF1304 domain-containing protein</fullName>
    </submittedName>
</protein>